<name>A0A813SJ05_ADIRI</name>
<dbReference type="NCBIfam" id="TIGR01359">
    <property type="entry name" value="UMP_CMP_kin_fam"/>
    <property type="match status" value="1"/>
</dbReference>
<dbReference type="EMBL" id="CAJNOJ010000012">
    <property type="protein sequence ID" value="CAF0797680.1"/>
    <property type="molecule type" value="Genomic_DNA"/>
</dbReference>
<evidence type="ECO:0000256" key="11">
    <source>
        <dbReference type="ARBA" id="ARBA00023242"/>
    </source>
</evidence>
<evidence type="ECO:0000256" key="2">
    <source>
        <dbReference type="ARBA" id="ARBA00004496"/>
    </source>
</evidence>
<evidence type="ECO:0000256" key="14">
    <source>
        <dbReference type="ARBA" id="ARBA00078502"/>
    </source>
</evidence>
<dbReference type="InterPro" id="IPR027417">
    <property type="entry name" value="P-loop_NTPase"/>
</dbReference>
<keyword evidence="11" id="KW-0539">Nucleus</keyword>
<evidence type="ECO:0000256" key="1">
    <source>
        <dbReference type="ARBA" id="ARBA00003053"/>
    </source>
</evidence>
<dbReference type="Gene3D" id="3.40.50.300">
    <property type="entry name" value="P-loop containing nucleotide triphosphate hydrolases"/>
    <property type="match status" value="1"/>
</dbReference>
<evidence type="ECO:0000256" key="4">
    <source>
        <dbReference type="ARBA" id="ARBA00012955"/>
    </source>
</evidence>
<comment type="function">
    <text evidence="1">Catalyzes the reversible transfer of the terminal phosphate group between ATP and AMP. Plays an important role in cellular energy homeostasis and in adenine nucleotide metabolism.</text>
</comment>
<dbReference type="GO" id="GO:0005737">
    <property type="term" value="C:cytoplasm"/>
    <property type="evidence" value="ECO:0007669"/>
    <property type="project" value="UniProtKB-SubCell"/>
</dbReference>
<comment type="caution">
    <text evidence="16">The sequence shown here is derived from an EMBL/GenBank/DDBJ whole genome shotgun (WGS) entry which is preliminary data.</text>
</comment>
<evidence type="ECO:0000256" key="12">
    <source>
        <dbReference type="ARBA" id="ARBA00031517"/>
    </source>
</evidence>
<accession>A0A813SJ05</accession>
<dbReference type="PROSITE" id="PS00113">
    <property type="entry name" value="ADENYLATE_KINASE"/>
    <property type="match status" value="1"/>
</dbReference>
<evidence type="ECO:0000256" key="8">
    <source>
        <dbReference type="ARBA" id="ARBA00022777"/>
    </source>
</evidence>
<evidence type="ECO:0000256" key="3">
    <source>
        <dbReference type="ARBA" id="ARBA00011245"/>
    </source>
</evidence>
<gene>
    <name evidence="16" type="ORF">EDS130_LOCUS4684</name>
</gene>
<dbReference type="GO" id="GO:0006221">
    <property type="term" value="P:pyrimidine nucleotide biosynthetic process"/>
    <property type="evidence" value="ECO:0007669"/>
    <property type="project" value="UniProtKB-KW"/>
</dbReference>
<evidence type="ECO:0000256" key="13">
    <source>
        <dbReference type="ARBA" id="ARBA00048116"/>
    </source>
</evidence>
<keyword evidence="10" id="KW-0665">Pyrimidine biosynthesis</keyword>
<dbReference type="Pfam" id="PF00406">
    <property type="entry name" value="ADK"/>
    <property type="match status" value="1"/>
</dbReference>
<reference evidence="16" key="1">
    <citation type="submission" date="2021-02" db="EMBL/GenBank/DDBJ databases">
        <authorList>
            <person name="Nowell W R."/>
        </authorList>
    </citation>
    <scope>NUCLEOTIDE SEQUENCE</scope>
</reference>
<comment type="subunit">
    <text evidence="3">Monomer.</text>
</comment>
<dbReference type="AlphaFoldDB" id="A0A813SJ05"/>
<dbReference type="SUPFAM" id="SSF52540">
    <property type="entry name" value="P-loop containing nucleoside triphosphate hydrolases"/>
    <property type="match status" value="1"/>
</dbReference>
<evidence type="ECO:0000256" key="7">
    <source>
        <dbReference type="ARBA" id="ARBA00022741"/>
    </source>
</evidence>
<dbReference type="HAMAP" id="MF_00235">
    <property type="entry name" value="Adenylate_kinase_Adk"/>
    <property type="match status" value="1"/>
</dbReference>
<sequence length="201" mass="23000">MTTKKPNVIFVIGAPGAGKGTQCERICKDYTYVHLSVGDLLREEVNNSHSDLGREIQETMKNGSLVSSEIACRLIENAIEKSGKENYLIDGFPRDMENITEWHKTMDEKVILQCVLDFDCDEKTSIDRCMERGRDSGRADDNEETLKKRIATFKKLTEPAIEYYEKKNLIKHVDAKKDVEEVYRDVQNVMKTILESTDSNL</sequence>
<dbReference type="PRINTS" id="PR00094">
    <property type="entry name" value="ADENYLTKNASE"/>
</dbReference>
<dbReference type="GO" id="GO:0005524">
    <property type="term" value="F:ATP binding"/>
    <property type="evidence" value="ECO:0007669"/>
    <property type="project" value="UniProtKB-KW"/>
</dbReference>
<proteinExistence type="inferred from homology"/>
<dbReference type="GO" id="GO:0006207">
    <property type="term" value="P:'de novo' pyrimidine nucleobase biosynthetic process"/>
    <property type="evidence" value="ECO:0007669"/>
    <property type="project" value="InterPro"/>
</dbReference>
<evidence type="ECO:0000256" key="15">
    <source>
        <dbReference type="RuleBase" id="RU003330"/>
    </source>
</evidence>
<keyword evidence="8 15" id="KW-0418">Kinase</keyword>
<evidence type="ECO:0000256" key="6">
    <source>
        <dbReference type="ARBA" id="ARBA00022679"/>
    </source>
</evidence>
<dbReference type="EC" id="2.7.4.3" evidence="4"/>
<dbReference type="Proteomes" id="UP000663852">
    <property type="component" value="Unassembled WGS sequence"/>
</dbReference>
<evidence type="ECO:0000313" key="17">
    <source>
        <dbReference type="Proteomes" id="UP000663852"/>
    </source>
</evidence>
<evidence type="ECO:0000256" key="5">
    <source>
        <dbReference type="ARBA" id="ARBA00022490"/>
    </source>
</evidence>
<protein>
    <recommendedName>
        <fullName evidence="4">adenylate kinase</fullName>
        <ecNumber evidence="4">2.7.4.3</ecNumber>
    </recommendedName>
    <alternativeName>
        <fullName evidence="12">ATP:AMP phosphotransferase</fullName>
    </alternativeName>
    <alternativeName>
        <fullName evidence="14">Adenylate monophosphate kinase</fullName>
    </alternativeName>
</protein>
<dbReference type="PANTHER" id="PTHR23359">
    <property type="entry name" value="NUCLEOTIDE KINASE"/>
    <property type="match status" value="1"/>
</dbReference>
<keyword evidence="5" id="KW-0963">Cytoplasm</keyword>
<comment type="similarity">
    <text evidence="15">Belongs to the adenylate kinase family.</text>
</comment>
<dbReference type="FunFam" id="3.40.50.300:FF:000315">
    <property type="entry name" value="Adenylate kinase 1"/>
    <property type="match status" value="1"/>
</dbReference>
<organism evidence="16 17">
    <name type="scientific">Adineta ricciae</name>
    <name type="common">Rotifer</name>
    <dbReference type="NCBI Taxonomy" id="249248"/>
    <lineage>
        <taxon>Eukaryota</taxon>
        <taxon>Metazoa</taxon>
        <taxon>Spiralia</taxon>
        <taxon>Gnathifera</taxon>
        <taxon>Rotifera</taxon>
        <taxon>Eurotatoria</taxon>
        <taxon>Bdelloidea</taxon>
        <taxon>Adinetida</taxon>
        <taxon>Adinetidae</taxon>
        <taxon>Adineta</taxon>
    </lineage>
</organism>
<dbReference type="InterPro" id="IPR000850">
    <property type="entry name" value="Adenylat/UMP-CMP_kin"/>
</dbReference>
<evidence type="ECO:0000256" key="9">
    <source>
        <dbReference type="ARBA" id="ARBA00022840"/>
    </source>
</evidence>
<keyword evidence="9" id="KW-0067">ATP-binding</keyword>
<evidence type="ECO:0000313" key="16">
    <source>
        <dbReference type="EMBL" id="CAF0797680.1"/>
    </source>
</evidence>
<keyword evidence="7" id="KW-0547">Nucleotide-binding</keyword>
<keyword evidence="6 15" id="KW-0808">Transferase</keyword>
<dbReference type="InterPro" id="IPR006266">
    <property type="entry name" value="UMP_CMP_kinase"/>
</dbReference>
<comment type="catalytic activity">
    <reaction evidence="13">
        <text>UMP + ATP = UDP + ADP</text>
        <dbReference type="Rhea" id="RHEA:24400"/>
        <dbReference type="ChEBI" id="CHEBI:30616"/>
        <dbReference type="ChEBI" id="CHEBI:57865"/>
        <dbReference type="ChEBI" id="CHEBI:58223"/>
        <dbReference type="ChEBI" id="CHEBI:456216"/>
        <dbReference type="EC" id="2.7.4.14"/>
    </reaction>
</comment>
<dbReference type="GO" id="GO:0004017">
    <property type="term" value="F:AMP kinase activity"/>
    <property type="evidence" value="ECO:0007669"/>
    <property type="project" value="UniProtKB-EC"/>
</dbReference>
<dbReference type="InterPro" id="IPR033690">
    <property type="entry name" value="Adenylat_kinase_CS"/>
</dbReference>
<evidence type="ECO:0000256" key="10">
    <source>
        <dbReference type="ARBA" id="ARBA00022975"/>
    </source>
</evidence>
<comment type="subcellular location">
    <subcellularLocation>
        <location evidence="2">Cytoplasm</location>
    </subcellularLocation>
</comment>
<dbReference type="OrthoDB" id="442176at2759"/>
<dbReference type="CDD" id="cd01428">
    <property type="entry name" value="ADK"/>
    <property type="match status" value="1"/>
</dbReference>